<evidence type="ECO:0000259" key="6">
    <source>
        <dbReference type="Pfam" id="PF00700"/>
    </source>
</evidence>
<keyword evidence="7" id="KW-0966">Cell projection</keyword>
<evidence type="ECO:0000256" key="2">
    <source>
        <dbReference type="ARBA" id="ARBA00020110"/>
    </source>
</evidence>
<dbReference type="RefSeq" id="WP_381480145.1">
    <property type="nucleotide sequence ID" value="NZ_JBHTLT010000031.1"/>
</dbReference>
<protein>
    <recommendedName>
        <fullName evidence="2 4">Flagellin</fullName>
    </recommendedName>
</protein>
<dbReference type="InterPro" id="IPR001029">
    <property type="entry name" value="Flagellin_N"/>
</dbReference>
<comment type="function">
    <text evidence="4">Flagellin is the subunit protein which polymerizes to form the filaments of bacterial flagella.</text>
</comment>
<keyword evidence="4" id="KW-0964">Secreted</keyword>
<dbReference type="PRINTS" id="PR00207">
    <property type="entry name" value="FLAGELLIN"/>
</dbReference>
<comment type="subcellular location">
    <subcellularLocation>
        <location evidence="4">Secreted</location>
    </subcellularLocation>
    <subcellularLocation>
        <location evidence="4">Bacterial flagellum</location>
    </subcellularLocation>
</comment>
<dbReference type="Gene3D" id="6.10.10.10">
    <property type="entry name" value="Flagellar export chaperone, C-terminal domain"/>
    <property type="match status" value="1"/>
</dbReference>
<comment type="similarity">
    <text evidence="1 4">Belongs to the bacterial flagellin family.</text>
</comment>
<keyword evidence="7" id="KW-0969">Cilium</keyword>
<dbReference type="Proteomes" id="UP001597231">
    <property type="component" value="Unassembled WGS sequence"/>
</dbReference>
<gene>
    <name evidence="7" type="primary">hag</name>
    <name evidence="7" type="ORF">ACFQ38_06690</name>
</gene>
<comment type="caution">
    <text evidence="7">The sequence shown here is derived from an EMBL/GenBank/DDBJ whole genome shotgun (WGS) entry which is preliminary data.</text>
</comment>
<dbReference type="PANTHER" id="PTHR42792:SF2">
    <property type="entry name" value="FLAGELLIN"/>
    <property type="match status" value="1"/>
</dbReference>
<evidence type="ECO:0000256" key="3">
    <source>
        <dbReference type="ARBA" id="ARBA00023143"/>
    </source>
</evidence>
<dbReference type="InterPro" id="IPR001492">
    <property type="entry name" value="Flagellin"/>
</dbReference>
<evidence type="ECO:0000259" key="5">
    <source>
        <dbReference type="Pfam" id="PF00669"/>
    </source>
</evidence>
<feature type="domain" description="Flagellin N-terminal" evidence="5">
    <location>
        <begin position="3"/>
        <end position="139"/>
    </location>
</feature>
<organism evidence="7 8">
    <name type="scientific">Sporosarcina contaminans</name>
    <dbReference type="NCBI Taxonomy" id="633403"/>
    <lineage>
        <taxon>Bacteria</taxon>
        <taxon>Bacillati</taxon>
        <taxon>Bacillota</taxon>
        <taxon>Bacilli</taxon>
        <taxon>Bacillales</taxon>
        <taxon>Caryophanaceae</taxon>
        <taxon>Sporosarcina</taxon>
    </lineage>
</organism>
<evidence type="ECO:0000256" key="4">
    <source>
        <dbReference type="RuleBase" id="RU362073"/>
    </source>
</evidence>
<dbReference type="Pfam" id="PF00669">
    <property type="entry name" value="Flagellin_N"/>
    <property type="match status" value="1"/>
</dbReference>
<dbReference type="Pfam" id="PF00700">
    <property type="entry name" value="Flagellin_C"/>
    <property type="match status" value="1"/>
</dbReference>
<keyword evidence="3 4" id="KW-0975">Bacterial flagellum</keyword>
<dbReference type="InterPro" id="IPR042187">
    <property type="entry name" value="Flagellin_C_sub2"/>
</dbReference>
<evidence type="ECO:0000256" key="1">
    <source>
        <dbReference type="ARBA" id="ARBA00005709"/>
    </source>
</evidence>
<keyword evidence="7" id="KW-0282">Flagellum</keyword>
<evidence type="ECO:0000313" key="7">
    <source>
        <dbReference type="EMBL" id="MFD1204784.1"/>
    </source>
</evidence>
<dbReference type="PANTHER" id="PTHR42792">
    <property type="entry name" value="FLAGELLIN"/>
    <property type="match status" value="1"/>
</dbReference>
<feature type="domain" description="Flagellin C-terminal" evidence="6">
    <location>
        <begin position="198"/>
        <end position="282"/>
    </location>
</feature>
<keyword evidence="8" id="KW-1185">Reference proteome</keyword>
<dbReference type="EMBL" id="JBHTLT010000031">
    <property type="protein sequence ID" value="MFD1204784.1"/>
    <property type="molecule type" value="Genomic_DNA"/>
</dbReference>
<dbReference type="NCBIfam" id="NF009446">
    <property type="entry name" value="PRK12804.1"/>
    <property type="match status" value="1"/>
</dbReference>
<proteinExistence type="inferred from homology"/>
<accession>A0ABW3TZD5</accession>
<sequence length="283" mass="30728">MIINHNIAALNTHRQLGANNTNASKNLEKLSSGLKINRAGDDAAGLAISEKMRGQIRGLDMASKNAQDGISLIQTAEGALNETHAILQRMRELAVQSSNDTNNNVDRKELQKEMNQLLEEIDRISNDTQFNTKDLLKGDFSAKFHIGANEGQSIELSIGNMGTSEEGLNIASLSVENVDEEGAEGGIMTQEGADEAITTINDAIEKVSAERSKLGAMQNRLEHTINNLGTSSENLTAAESRIRDVDMAKEMMEFTKNNILTQAAQAMLAQANQQPQGVLQLLR</sequence>
<reference evidence="8" key="1">
    <citation type="journal article" date="2019" name="Int. J. Syst. Evol. Microbiol.">
        <title>The Global Catalogue of Microorganisms (GCM) 10K type strain sequencing project: providing services to taxonomists for standard genome sequencing and annotation.</title>
        <authorList>
            <consortium name="The Broad Institute Genomics Platform"/>
            <consortium name="The Broad Institute Genome Sequencing Center for Infectious Disease"/>
            <person name="Wu L."/>
            <person name="Ma J."/>
        </authorList>
    </citation>
    <scope>NUCLEOTIDE SEQUENCE [LARGE SCALE GENOMIC DNA]</scope>
    <source>
        <strain evidence="8">CCUG 53915</strain>
    </source>
</reference>
<dbReference type="SUPFAM" id="SSF64518">
    <property type="entry name" value="Phase 1 flagellin"/>
    <property type="match status" value="1"/>
</dbReference>
<evidence type="ECO:0000313" key="8">
    <source>
        <dbReference type="Proteomes" id="UP001597231"/>
    </source>
</evidence>
<dbReference type="InterPro" id="IPR046358">
    <property type="entry name" value="Flagellin_C"/>
</dbReference>
<dbReference type="Gene3D" id="1.20.1330.10">
    <property type="entry name" value="f41 fragment of flagellin, N-terminal domain"/>
    <property type="match status" value="1"/>
</dbReference>
<name>A0ABW3TZD5_9BACL</name>